<sequence>MDSFFHYLADDPEAEVWGVYVPTCGYQHIYPGASYPMEGHPDTHDFEQAMGRTLQGCYLVYVPTGRGTLETKSGKWDVNSGDVMLLYPGEWHNYKPAEDTGWEEYWMGIRGDVLSNKILKDLFPNNTSYVKQMGYQEELIFLFNQSIKLVKRNSPGFKKILAGIVLQLVAYVISYENQESSNREEELCKKIIDFIRENLNTEVDFKKLASEHHLSYNRFRTVFKNNTGVSLQQYLIQERLEHAKRLMVNTSLSLKEISAKTGFNSLFYFSKVFKNKMGYSPGQIRRKP</sequence>
<dbReference type="InterPro" id="IPR009057">
    <property type="entry name" value="Homeodomain-like_sf"/>
</dbReference>
<dbReference type="InterPro" id="IPR003313">
    <property type="entry name" value="AraC-bd"/>
</dbReference>
<evidence type="ECO:0000256" key="3">
    <source>
        <dbReference type="ARBA" id="ARBA00023163"/>
    </source>
</evidence>
<keyword evidence="1" id="KW-0805">Transcription regulation</keyword>
<protein>
    <submittedName>
        <fullName evidence="5">AraC-type DNA-binding protein</fullName>
    </submittedName>
</protein>
<dbReference type="SUPFAM" id="SSF46689">
    <property type="entry name" value="Homeodomain-like"/>
    <property type="match status" value="2"/>
</dbReference>
<dbReference type="GO" id="GO:0003700">
    <property type="term" value="F:DNA-binding transcription factor activity"/>
    <property type="evidence" value="ECO:0007669"/>
    <property type="project" value="InterPro"/>
</dbReference>
<evidence type="ECO:0000313" key="6">
    <source>
        <dbReference type="Proteomes" id="UP000199492"/>
    </source>
</evidence>
<dbReference type="PROSITE" id="PS01124">
    <property type="entry name" value="HTH_ARAC_FAMILY_2"/>
    <property type="match status" value="1"/>
</dbReference>
<accession>A0A1G7X0L2</accession>
<dbReference type="Gene3D" id="1.10.10.60">
    <property type="entry name" value="Homeodomain-like"/>
    <property type="match status" value="2"/>
</dbReference>
<evidence type="ECO:0000313" key="5">
    <source>
        <dbReference type="EMBL" id="SDG77677.1"/>
    </source>
</evidence>
<keyword evidence="3" id="KW-0804">Transcription</keyword>
<dbReference type="STRING" id="262004.SAMN04489796_101557"/>
<gene>
    <name evidence="5" type="ORF">SAMN04489796_101557</name>
</gene>
<proteinExistence type="predicted"/>
<dbReference type="InterPro" id="IPR018062">
    <property type="entry name" value="HTH_AraC-typ_CS"/>
</dbReference>
<evidence type="ECO:0000259" key="4">
    <source>
        <dbReference type="PROSITE" id="PS01124"/>
    </source>
</evidence>
<name>A0A1G7X0L2_9FLAO</name>
<evidence type="ECO:0000256" key="2">
    <source>
        <dbReference type="ARBA" id="ARBA00023125"/>
    </source>
</evidence>
<dbReference type="SUPFAM" id="SSF51215">
    <property type="entry name" value="Regulatory protein AraC"/>
    <property type="match status" value="1"/>
</dbReference>
<organism evidence="5 6">
    <name type="scientific">Winogradskyella thalassocola</name>
    <dbReference type="NCBI Taxonomy" id="262004"/>
    <lineage>
        <taxon>Bacteria</taxon>
        <taxon>Pseudomonadati</taxon>
        <taxon>Bacteroidota</taxon>
        <taxon>Flavobacteriia</taxon>
        <taxon>Flavobacteriales</taxon>
        <taxon>Flavobacteriaceae</taxon>
        <taxon>Winogradskyella</taxon>
    </lineage>
</organism>
<dbReference type="Gene3D" id="2.60.120.280">
    <property type="entry name" value="Regulatory protein AraC"/>
    <property type="match status" value="1"/>
</dbReference>
<dbReference type="Proteomes" id="UP000199492">
    <property type="component" value="Unassembled WGS sequence"/>
</dbReference>
<feature type="domain" description="HTH araC/xylS-type" evidence="4">
    <location>
        <begin position="189"/>
        <end position="287"/>
    </location>
</feature>
<dbReference type="PANTHER" id="PTHR43280">
    <property type="entry name" value="ARAC-FAMILY TRANSCRIPTIONAL REGULATOR"/>
    <property type="match status" value="1"/>
</dbReference>
<dbReference type="SMART" id="SM00342">
    <property type="entry name" value="HTH_ARAC"/>
    <property type="match status" value="1"/>
</dbReference>
<keyword evidence="2 5" id="KW-0238">DNA-binding</keyword>
<dbReference type="PROSITE" id="PS00041">
    <property type="entry name" value="HTH_ARAC_FAMILY_1"/>
    <property type="match status" value="1"/>
</dbReference>
<dbReference type="OrthoDB" id="2585681at2"/>
<dbReference type="InterPro" id="IPR018060">
    <property type="entry name" value="HTH_AraC"/>
</dbReference>
<dbReference type="Pfam" id="PF02311">
    <property type="entry name" value="AraC_binding"/>
    <property type="match status" value="1"/>
</dbReference>
<dbReference type="InterPro" id="IPR037923">
    <property type="entry name" value="HTH-like"/>
</dbReference>
<evidence type="ECO:0000256" key="1">
    <source>
        <dbReference type="ARBA" id="ARBA00023015"/>
    </source>
</evidence>
<reference evidence="6" key="1">
    <citation type="submission" date="2016-10" db="EMBL/GenBank/DDBJ databases">
        <authorList>
            <person name="Varghese N."/>
            <person name="Submissions S."/>
        </authorList>
    </citation>
    <scope>NUCLEOTIDE SEQUENCE [LARGE SCALE GENOMIC DNA]</scope>
    <source>
        <strain evidence="6">DSM 15363</strain>
    </source>
</reference>
<keyword evidence="6" id="KW-1185">Reference proteome</keyword>
<dbReference type="PANTHER" id="PTHR43280:SF2">
    <property type="entry name" value="HTH-TYPE TRANSCRIPTIONAL REGULATOR EXSA"/>
    <property type="match status" value="1"/>
</dbReference>
<dbReference type="AlphaFoldDB" id="A0A1G7X0L2"/>
<dbReference type="GO" id="GO:0043565">
    <property type="term" value="F:sequence-specific DNA binding"/>
    <property type="evidence" value="ECO:0007669"/>
    <property type="project" value="InterPro"/>
</dbReference>
<dbReference type="Pfam" id="PF12833">
    <property type="entry name" value="HTH_18"/>
    <property type="match status" value="1"/>
</dbReference>
<dbReference type="RefSeq" id="WP_092466054.1">
    <property type="nucleotide sequence ID" value="NZ_FNCZ01000001.1"/>
</dbReference>
<dbReference type="EMBL" id="FNCZ01000001">
    <property type="protein sequence ID" value="SDG77677.1"/>
    <property type="molecule type" value="Genomic_DNA"/>
</dbReference>